<dbReference type="EMBL" id="JAAVVJ010000015">
    <property type="protein sequence ID" value="KAF7205692.1"/>
    <property type="molecule type" value="Genomic_DNA"/>
</dbReference>
<dbReference type="RefSeq" id="XP_015816178.1">
    <property type="nucleotide sequence ID" value="XM_015960692.3"/>
</dbReference>
<organism evidence="5 6">
    <name type="scientific">Nothobranchius furzeri</name>
    <name type="common">Turquoise killifish</name>
    <dbReference type="NCBI Taxonomy" id="105023"/>
    <lineage>
        <taxon>Eukaryota</taxon>
        <taxon>Metazoa</taxon>
        <taxon>Chordata</taxon>
        <taxon>Craniata</taxon>
        <taxon>Vertebrata</taxon>
        <taxon>Euteleostomi</taxon>
        <taxon>Actinopterygii</taxon>
        <taxon>Neopterygii</taxon>
        <taxon>Teleostei</taxon>
        <taxon>Neoteleostei</taxon>
        <taxon>Acanthomorphata</taxon>
        <taxon>Ovalentaria</taxon>
        <taxon>Atherinomorphae</taxon>
        <taxon>Cyprinodontiformes</taxon>
        <taxon>Nothobranchiidae</taxon>
        <taxon>Nothobranchius</taxon>
    </lineage>
</organism>
<evidence type="ECO:0000259" key="3">
    <source>
        <dbReference type="Pfam" id="PF21771"/>
    </source>
</evidence>
<dbReference type="PANTHER" id="PTHR32083">
    <property type="entry name" value="CILIA AND FLAGELLA-ASSOCIATED PROTEIN 58-RELATED"/>
    <property type="match status" value="1"/>
</dbReference>
<evidence type="ECO:0000313" key="4">
    <source>
        <dbReference type="EMBL" id="KAF7205692.1"/>
    </source>
</evidence>
<dbReference type="CTD" id="159686"/>
<dbReference type="KEGG" id="nfu:107386357"/>
<evidence type="ECO:0000313" key="6">
    <source>
        <dbReference type="Proteomes" id="UP000694548"/>
    </source>
</evidence>
<feature type="coiled-coil region" evidence="2">
    <location>
        <begin position="124"/>
        <end position="378"/>
    </location>
</feature>
<dbReference type="InterPro" id="IPR049270">
    <property type="entry name" value="CFAP58_CC"/>
</dbReference>
<dbReference type="Proteomes" id="UP000822369">
    <property type="component" value="Chromosome 15"/>
</dbReference>
<dbReference type="Pfam" id="PF21771">
    <property type="entry name" value="CFAP58_CC"/>
    <property type="match status" value="1"/>
</dbReference>
<keyword evidence="4" id="KW-0282">Flagellum</keyword>
<evidence type="ECO:0000256" key="2">
    <source>
        <dbReference type="SAM" id="Coils"/>
    </source>
</evidence>
<evidence type="ECO:0000313" key="5">
    <source>
        <dbReference type="Ensembl" id="ENSNFUP00015037916.1"/>
    </source>
</evidence>
<dbReference type="OrthoDB" id="264785at2759"/>
<accession>A0A8C6P3X2</accession>
<dbReference type="Ensembl" id="ENSNFUT00015039596.1">
    <property type="protein sequence ID" value="ENSNFUP00015037916.1"/>
    <property type="gene ID" value="ENSNFUG00015018298.1"/>
</dbReference>
<sequence length="858" mass="101139">MSTFTGTDRTKSKLTADFQMEEFTSKGSSESLEEFQLVVNELAGDKSMDRIRMEYEKLLSALKKSRDSEKILMLKCRELNAEIVSASKAAAALKLSQEDQAALKPLKMELDEAWKMVATAHDKQEKDSETLKNLKEDISNLTKTTFQQPESSEDHHDLIIMVQDLTNERDQLETMVEGLKEKLNQAVTTHQELQEQREKAFQNISQLQQELQVQQNEISRETRTKEKLVKEVKQLHADMENKMADNRVLGLQSQKVKEEKQKLEQQLTELKMLQERSIRDLEQLQMKNAKLQQECEHLSSAKERLSLENQQTANKLKVREEEVSLMHQEVAKQTKMRKVLQKKLHQVEDQKAEADVQKERLKAHTAALEKDLESFRNQMGSDKKARDEMIRERDLLHKNMIRAVQSTEKQQSLVKVLEQDKKVLENEISAYIKEAQMQRKAIHQLEKERDHYINETNSLMQRVQQNIRDAEVREMEVFDWRKKVTEAESKVKQQENLLESVVSERNLYSRNLTETQEEIAEMKRKMKIMTNQVTQLKYEIIGKEEAIAKDQQENKHLRKSSEALKEELQETKLQLDKTRQIVDSQKAEEQNLQKVIANIKSEQIQQNKQLEKLMREQESLSKQLLQRNNERALLYEKIKIQQSVLSNGDFHYNQRLEDIRLLKMEIKQLNQKKTIIDKSLPNTEKLRTELFHLQKELLREKARSSILEEQLKPINIHRWRRLEGSDPGKYQLIQKIQSLQKRLIVKTQELEERELLLQEKEKLYVELKHVLARRPGPEAAEQLQRYQWTIRDRTKKLKALTAELLILDLRMKEFKSENQRLENELANVKYLHQKKALQCTKRLDQSGSNGSSLPRLRF</sequence>
<reference evidence="5" key="1">
    <citation type="submission" date="2014-08" db="EMBL/GenBank/DDBJ databases">
        <authorList>
            <person name="Senf B."/>
            <person name="Petzold A."/>
            <person name="Downie B.R."/>
            <person name="Koch P."/>
            <person name="Platzer M."/>
        </authorList>
    </citation>
    <scope>NUCLEOTIDE SEQUENCE [LARGE SCALE GENOMIC DNA]</scope>
    <source>
        <strain evidence="5">GRZ</strain>
    </source>
</reference>
<dbReference type="PANTHER" id="PTHR32083:SF0">
    <property type="entry name" value="CILIA AND FLAGELLA-ASSOCIATED PROTEIN 58"/>
    <property type="match status" value="1"/>
</dbReference>
<reference evidence="4" key="2">
    <citation type="submission" date="2020-03" db="EMBL/GenBank/DDBJ databases">
        <title>Intra-Species Differences in Population Size shape Life History and Genome Evolution.</title>
        <authorList>
            <person name="Willemsen D."/>
            <person name="Cui R."/>
            <person name="Valenzano D.R."/>
        </authorList>
    </citation>
    <scope>NUCLEOTIDE SEQUENCE</scope>
    <source>
        <strain evidence="4">GRZ</strain>
        <tissue evidence="4">Whole</tissue>
    </source>
</reference>
<feature type="domain" description="Cilia- and flagella-associated protein 58 central coiled coil" evidence="3">
    <location>
        <begin position="376"/>
        <end position="676"/>
    </location>
</feature>
<reference evidence="5" key="3">
    <citation type="submission" date="2025-05" db="UniProtKB">
        <authorList>
            <consortium name="Ensembl"/>
        </authorList>
    </citation>
    <scope>IDENTIFICATION</scope>
</reference>
<keyword evidence="4" id="KW-0969">Cilium</keyword>
<dbReference type="Proteomes" id="UP000694548">
    <property type="component" value="Chromosome sgr11"/>
</dbReference>
<keyword evidence="6" id="KW-1185">Reference proteome</keyword>
<proteinExistence type="predicted"/>
<feature type="coiled-coil region" evidence="2">
    <location>
        <begin position="407"/>
        <end position="672"/>
    </location>
</feature>
<dbReference type="GeneID" id="107386357"/>
<dbReference type="GO" id="GO:0005856">
    <property type="term" value="C:cytoskeleton"/>
    <property type="evidence" value="ECO:0007669"/>
    <property type="project" value="TreeGrafter"/>
</dbReference>
<gene>
    <name evidence="5" type="primary">CFAP58</name>
    <name evidence="4" type="synonym">cfap58</name>
    <name evidence="4" type="ORF">G4P62_010905</name>
</gene>
<protein>
    <submittedName>
        <fullName evidence="4 5">Cilia and flagella associated protein 58</fullName>
    </submittedName>
</protein>
<keyword evidence="4" id="KW-0966">Cell projection</keyword>
<name>A0A8C6P3X2_NOTFU</name>
<evidence type="ECO:0000256" key="1">
    <source>
        <dbReference type="ARBA" id="ARBA00023054"/>
    </source>
</evidence>
<dbReference type="GeneTree" id="ENSGT00530000063534"/>
<dbReference type="OMA" id="CQDDMRL"/>
<dbReference type="AlphaFoldDB" id="A0A8C6P3X2"/>
<feature type="coiled-coil region" evidence="2">
    <location>
        <begin position="797"/>
        <end position="831"/>
    </location>
</feature>
<keyword evidence="1 2" id="KW-0175">Coiled coil</keyword>